<gene>
    <name evidence="2" type="ORF">H744_2c3148</name>
</gene>
<evidence type="ECO:0000313" key="3">
    <source>
        <dbReference type="Proteomes" id="UP000032303"/>
    </source>
</evidence>
<dbReference type="SUPFAM" id="SSF47413">
    <property type="entry name" value="lambda repressor-like DNA-binding domains"/>
    <property type="match status" value="1"/>
</dbReference>
<keyword evidence="3" id="KW-1185">Reference proteome</keyword>
<dbReference type="HOGENOM" id="CLU_1936093_0_0_6"/>
<dbReference type="OrthoDB" id="9800901at2"/>
<accession>A0A0C5WTU6</accession>
<dbReference type="Gene3D" id="1.10.260.40">
    <property type="entry name" value="lambda repressor-like DNA-binding domains"/>
    <property type="match status" value="1"/>
</dbReference>
<dbReference type="SMART" id="SM00530">
    <property type="entry name" value="HTH_XRE"/>
    <property type="match status" value="1"/>
</dbReference>
<organism evidence="2 3">
    <name type="scientific">Photobacterium gaetbulicola Gung47</name>
    <dbReference type="NCBI Taxonomy" id="658445"/>
    <lineage>
        <taxon>Bacteria</taxon>
        <taxon>Pseudomonadati</taxon>
        <taxon>Pseudomonadota</taxon>
        <taxon>Gammaproteobacteria</taxon>
        <taxon>Vibrionales</taxon>
        <taxon>Vibrionaceae</taxon>
        <taxon>Photobacterium</taxon>
    </lineage>
</organism>
<reference evidence="2 3" key="1">
    <citation type="submission" date="2013-05" db="EMBL/GenBank/DDBJ databases">
        <title>Complete genome sequence of the lipase-producing bacterium Photobacterium gaetbulicola Gung47.</title>
        <authorList>
            <person name="Kim Y.-O."/>
        </authorList>
    </citation>
    <scope>NUCLEOTIDE SEQUENCE [LARGE SCALE GENOMIC DNA]</scope>
    <source>
        <strain evidence="2 3">Gung47</strain>
    </source>
</reference>
<dbReference type="InterPro" id="IPR001387">
    <property type="entry name" value="Cro/C1-type_HTH"/>
</dbReference>
<evidence type="ECO:0000313" key="2">
    <source>
        <dbReference type="EMBL" id="AJR09792.1"/>
    </source>
</evidence>
<dbReference type="Pfam" id="PF01381">
    <property type="entry name" value="HTH_3"/>
    <property type="match status" value="1"/>
</dbReference>
<dbReference type="PATRIC" id="fig|658445.3.peg.5213"/>
<dbReference type="AlphaFoldDB" id="A0A0C5WTU6"/>
<dbReference type="InterPro" id="IPR010982">
    <property type="entry name" value="Lambda_DNA-bd_dom_sf"/>
</dbReference>
<proteinExistence type="predicted"/>
<evidence type="ECO:0000259" key="1">
    <source>
        <dbReference type="PROSITE" id="PS50943"/>
    </source>
</evidence>
<dbReference type="CDD" id="cd00093">
    <property type="entry name" value="HTH_XRE"/>
    <property type="match status" value="1"/>
</dbReference>
<dbReference type="KEGG" id="pgb:H744_2c3148"/>
<dbReference type="Proteomes" id="UP000032303">
    <property type="component" value="Chromosome 2"/>
</dbReference>
<sequence>MSFINKQKQIAVNDSILKPFGLHIKQLRKEAALSQEELAARSGLDRTYISGIERGLRNVSLINLFKWQKRNKGQDKRYLENAYRVLLTRARQGMVVFVPEGNDGDSTRPKSYYQQTYQYLLKCGFQTLPA</sequence>
<feature type="domain" description="HTH cro/C1-type" evidence="1">
    <location>
        <begin position="24"/>
        <end position="66"/>
    </location>
</feature>
<protein>
    <recommendedName>
        <fullName evidence="1">HTH cro/C1-type domain-containing protein</fullName>
    </recommendedName>
</protein>
<dbReference type="EMBL" id="CP005974">
    <property type="protein sequence ID" value="AJR09792.1"/>
    <property type="molecule type" value="Genomic_DNA"/>
</dbReference>
<name>A0A0C5WTU6_9GAMM</name>
<dbReference type="GO" id="GO:0003677">
    <property type="term" value="F:DNA binding"/>
    <property type="evidence" value="ECO:0007669"/>
    <property type="project" value="InterPro"/>
</dbReference>
<dbReference type="PROSITE" id="PS50943">
    <property type="entry name" value="HTH_CROC1"/>
    <property type="match status" value="1"/>
</dbReference>